<gene>
    <name evidence="2" type="ORF">A3E29_02665</name>
</gene>
<evidence type="ECO:0000313" key="3">
    <source>
        <dbReference type="Proteomes" id="UP000177682"/>
    </source>
</evidence>
<organism evidence="2 3">
    <name type="scientific">Candidatus Doudnabacteria bacterium RIFCSPHIGHO2_12_FULL_48_16</name>
    <dbReference type="NCBI Taxonomy" id="1817838"/>
    <lineage>
        <taxon>Bacteria</taxon>
        <taxon>Candidatus Doudnaibacteriota</taxon>
    </lineage>
</organism>
<reference evidence="2 3" key="1">
    <citation type="journal article" date="2016" name="Nat. Commun.">
        <title>Thousands of microbial genomes shed light on interconnected biogeochemical processes in an aquifer system.</title>
        <authorList>
            <person name="Anantharaman K."/>
            <person name="Brown C.T."/>
            <person name="Hug L.A."/>
            <person name="Sharon I."/>
            <person name="Castelle C.J."/>
            <person name="Probst A.J."/>
            <person name="Thomas B.C."/>
            <person name="Singh A."/>
            <person name="Wilkins M.J."/>
            <person name="Karaoz U."/>
            <person name="Brodie E.L."/>
            <person name="Williams K.H."/>
            <person name="Hubbard S.S."/>
            <person name="Banfield J.F."/>
        </authorList>
    </citation>
    <scope>NUCLEOTIDE SEQUENCE [LARGE SCALE GENOMIC DNA]</scope>
</reference>
<dbReference type="Proteomes" id="UP000177682">
    <property type="component" value="Unassembled WGS sequence"/>
</dbReference>
<accession>A0A1F5PJX1</accession>
<keyword evidence="1" id="KW-1133">Transmembrane helix</keyword>
<feature type="transmembrane region" description="Helical" evidence="1">
    <location>
        <begin position="21"/>
        <end position="40"/>
    </location>
</feature>
<dbReference type="AlphaFoldDB" id="A0A1F5PJX1"/>
<evidence type="ECO:0000313" key="2">
    <source>
        <dbReference type="EMBL" id="OGE89990.1"/>
    </source>
</evidence>
<name>A0A1F5PJX1_9BACT</name>
<comment type="caution">
    <text evidence="2">The sequence shown here is derived from an EMBL/GenBank/DDBJ whole genome shotgun (WGS) entry which is preliminary data.</text>
</comment>
<sequence length="176" mass="19667">MAKQKHPIYRLHKIKVHHNRWLIWAIAYVLFVAIALIGYIKVSDEAQSSQVAEQTFVSWHTYENPKLGFSLRYPASWAVEADEVSAIFAPESGQGIEVSVYKPNAERTIRKPLNVISESPVMVDGVKATGIVNDLGGGRVEGVVLAKTDRHIYVIRGSKSDINKILLTFNLIPIED</sequence>
<protein>
    <submittedName>
        <fullName evidence="2">Uncharacterized protein</fullName>
    </submittedName>
</protein>
<keyword evidence="1" id="KW-0472">Membrane</keyword>
<keyword evidence="1" id="KW-0812">Transmembrane</keyword>
<dbReference type="EMBL" id="MFEY01000007">
    <property type="protein sequence ID" value="OGE89990.1"/>
    <property type="molecule type" value="Genomic_DNA"/>
</dbReference>
<evidence type="ECO:0000256" key="1">
    <source>
        <dbReference type="SAM" id="Phobius"/>
    </source>
</evidence>
<proteinExistence type="predicted"/>